<dbReference type="SMART" id="SM00175">
    <property type="entry name" value="RAB"/>
    <property type="match status" value="1"/>
</dbReference>
<dbReference type="SMART" id="SM00173">
    <property type="entry name" value="RAS"/>
    <property type="match status" value="1"/>
</dbReference>
<dbReference type="PANTHER" id="PTHR45704">
    <property type="entry name" value="RAS-LIKE FAMILY MEMBER 11"/>
    <property type="match status" value="1"/>
</dbReference>
<sequence length="166" mass="19279">MTESVYTQSTKVEDQSMNLHILDTAGDFDPSNSVREEQVKWADAIIFVFSVTDKLSIEYVQKLRKEIKSTRDWDKTPCALLANKCELSHFREVTPAEGCVAANHMNCQYFEVSAGESYRGITEAIHWIAKEWIKITRRMKVKRLVSRLQLKNTLRNFGFRERTNTL</sequence>
<dbReference type="InterPro" id="IPR027417">
    <property type="entry name" value="P-loop_NTPase"/>
</dbReference>
<reference evidence="6" key="1">
    <citation type="submission" date="2025-08" db="UniProtKB">
        <authorList>
            <consortium name="RefSeq"/>
        </authorList>
    </citation>
    <scope>IDENTIFICATION</scope>
    <source>
        <tissue evidence="6">Testes</tissue>
    </source>
</reference>
<proteinExistence type="inferred from homology"/>
<dbReference type="PROSITE" id="PS51421">
    <property type="entry name" value="RAS"/>
    <property type="match status" value="1"/>
</dbReference>
<dbReference type="RefSeq" id="XP_006826074.1">
    <property type="nucleotide sequence ID" value="XM_006826011.1"/>
</dbReference>
<name>A0ABM0N1D3_SACKO</name>
<comment type="catalytic activity">
    <reaction evidence="4">
        <text>GTP + H2O = GDP + phosphate + H(+)</text>
        <dbReference type="Rhea" id="RHEA:19669"/>
        <dbReference type="ChEBI" id="CHEBI:15377"/>
        <dbReference type="ChEBI" id="CHEBI:15378"/>
        <dbReference type="ChEBI" id="CHEBI:37565"/>
        <dbReference type="ChEBI" id="CHEBI:43474"/>
        <dbReference type="ChEBI" id="CHEBI:58189"/>
        <dbReference type="EC" id="3.6.5.2"/>
    </reaction>
</comment>
<evidence type="ECO:0000256" key="4">
    <source>
        <dbReference type="ARBA" id="ARBA00048098"/>
    </source>
</evidence>
<evidence type="ECO:0000313" key="6">
    <source>
        <dbReference type="RefSeq" id="XP_006826074.1"/>
    </source>
</evidence>
<comment type="similarity">
    <text evidence="1">Belongs to the small GTPase superfamily. Ras family.</text>
</comment>
<gene>
    <name evidence="6" type="primary">LOC102806857</name>
</gene>
<dbReference type="InterPro" id="IPR001806">
    <property type="entry name" value="Small_GTPase"/>
</dbReference>
<organism evidence="5 6">
    <name type="scientific">Saccoglossus kowalevskii</name>
    <name type="common">Acorn worm</name>
    <dbReference type="NCBI Taxonomy" id="10224"/>
    <lineage>
        <taxon>Eukaryota</taxon>
        <taxon>Metazoa</taxon>
        <taxon>Hemichordata</taxon>
        <taxon>Enteropneusta</taxon>
        <taxon>Harrimaniidae</taxon>
        <taxon>Saccoglossus</taxon>
    </lineage>
</organism>
<dbReference type="Proteomes" id="UP000694865">
    <property type="component" value="Unplaced"/>
</dbReference>
<keyword evidence="3" id="KW-0378">Hydrolase</keyword>
<dbReference type="SUPFAM" id="SSF52540">
    <property type="entry name" value="P-loop containing nucleoside triphosphate hydrolases"/>
    <property type="match status" value="1"/>
</dbReference>
<dbReference type="InterPro" id="IPR051065">
    <property type="entry name" value="Ras-related_GTPase"/>
</dbReference>
<dbReference type="Pfam" id="PF00071">
    <property type="entry name" value="Ras"/>
    <property type="match status" value="1"/>
</dbReference>
<protein>
    <recommendedName>
        <fullName evidence="2">small monomeric GTPase</fullName>
        <ecNumber evidence="2">3.6.5.2</ecNumber>
    </recommendedName>
</protein>
<dbReference type="Gene3D" id="3.40.50.300">
    <property type="entry name" value="P-loop containing nucleotide triphosphate hydrolases"/>
    <property type="match status" value="1"/>
</dbReference>
<evidence type="ECO:0000256" key="2">
    <source>
        <dbReference type="ARBA" id="ARBA00011984"/>
    </source>
</evidence>
<dbReference type="GeneID" id="102806857"/>
<dbReference type="EC" id="3.6.5.2" evidence="2"/>
<dbReference type="PROSITE" id="PS51419">
    <property type="entry name" value="RAB"/>
    <property type="match status" value="1"/>
</dbReference>
<accession>A0ABM0N1D3</accession>
<keyword evidence="5" id="KW-1185">Reference proteome</keyword>
<evidence type="ECO:0000256" key="3">
    <source>
        <dbReference type="ARBA" id="ARBA00022801"/>
    </source>
</evidence>
<evidence type="ECO:0000256" key="1">
    <source>
        <dbReference type="ARBA" id="ARBA00008344"/>
    </source>
</evidence>
<evidence type="ECO:0000313" key="5">
    <source>
        <dbReference type="Proteomes" id="UP000694865"/>
    </source>
</evidence>